<reference evidence="3 4" key="1">
    <citation type="submission" date="2016-11" db="EMBL/GenBank/DDBJ databases">
        <title>The macronuclear genome of Stentor coeruleus: a giant cell with tiny introns.</title>
        <authorList>
            <person name="Slabodnick M."/>
            <person name="Ruby J.G."/>
            <person name="Reiff S.B."/>
            <person name="Swart E.C."/>
            <person name="Gosai S."/>
            <person name="Prabakaran S."/>
            <person name="Witkowska E."/>
            <person name="Larue G.E."/>
            <person name="Fisher S."/>
            <person name="Freeman R.M."/>
            <person name="Gunawardena J."/>
            <person name="Chu W."/>
            <person name="Stover N.A."/>
            <person name="Gregory B.D."/>
            <person name="Nowacki M."/>
            <person name="Derisi J."/>
            <person name="Roy S.W."/>
            <person name="Marshall W.F."/>
            <person name="Sood P."/>
        </authorList>
    </citation>
    <scope>NUCLEOTIDE SEQUENCE [LARGE SCALE GENOMIC DNA]</scope>
    <source>
        <strain evidence="3">WM001</strain>
    </source>
</reference>
<keyword evidence="1" id="KW-0677">Repeat</keyword>
<dbReference type="InterPro" id="IPR002110">
    <property type="entry name" value="Ankyrin_rpt"/>
</dbReference>
<dbReference type="EMBL" id="MPUH01000018">
    <property type="protein sequence ID" value="OMJ95024.1"/>
    <property type="molecule type" value="Genomic_DNA"/>
</dbReference>
<dbReference type="Pfam" id="PF13637">
    <property type="entry name" value="Ank_4"/>
    <property type="match status" value="1"/>
</dbReference>
<evidence type="ECO:0000256" key="1">
    <source>
        <dbReference type="ARBA" id="ARBA00022737"/>
    </source>
</evidence>
<evidence type="ECO:0000256" key="2">
    <source>
        <dbReference type="PROSITE-ProRule" id="PRU00023"/>
    </source>
</evidence>
<gene>
    <name evidence="3" type="ORF">SteCoe_1725</name>
</gene>
<dbReference type="OrthoDB" id="292153at2759"/>
<keyword evidence="4" id="KW-1185">Reference proteome</keyword>
<dbReference type="AlphaFoldDB" id="A0A1R2D188"/>
<dbReference type="PROSITE" id="PS50297">
    <property type="entry name" value="ANK_REP_REGION"/>
    <property type="match status" value="2"/>
</dbReference>
<feature type="repeat" description="ANK" evidence="2">
    <location>
        <begin position="191"/>
        <end position="223"/>
    </location>
</feature>
<sequence length="256" mass="29015">MKSVPPNLQMNLDGIDNFYNPKEGKFDTPFTGPIKIPRGTFQLSVPPIVKIGESSSLPVLPMIQDNHLHIIQELKDMVPSTTRPKKNLKYCLRSSIRQLKNLRIHPEEFAIVNKLMPQVPYGRPHSREFLSACKDGNILEVEIMLTNDKFLAYVFDSMKMTALHWACLRGYLEIIKLLLGAHAFVDAVDMSHRTPLHIAAKNGSILIVEELLRNKADFSIVTAGKKTALQLCKDEATKETIKRVMREKYASAFMNN</sequence>
<dbReference type="Proteomes" id="UP000187209">
    <property type="component" value="Unassembled WGS sequence"/>
</dbReference>
<evidence type="ECO:0000313" key="3">
    <source>
        <dbReference type="EMBL" id="OMJ95024.1"/>
    </source>
</evidence>
<accession>A0A1R2D188</accession>
<dbReference type="InterPro" id="IPR051226">
    <property type="entry name" value="PP1_Regulatory_Subunit"/>
</dbReference>
<protein>
    <submittedName>
        <fullName evidence="3">Uncharacterized protein</fullName>
    </submittedName>
</protein>
<dbReference type="GO" id="GO:0019208">
    <property type="term" value="F:phosphatase regulator activity"/>
    <property type="evidence" value="ECO:0007669"/>
    <property type="project" value="TreeGrafter"/>
</dbReference>
<dbReference type="InterPro" id="IPR036770">
    <property type="entry name" value="Ankyrin_rpt-contain_sf"/>
</dbReference>
<dbReference type="GO" id="GO:0005737">
    <property type="term" value="C:cytoplasm"/>
    <property type="evidence" value="ECO:0007669"/>
    <property type="project" value="TreeGrafter"/>
</dbReference>
<name>A0A1R2D188_9CILI</name>
<dbReference type="Gene3D" id="1.25.40.20">
    <property type="entry name" value="Ankyrin repeat-containing domain"/>
    <property type="match status" value="1"/>
</dbReference>
<feature type="repeat" description="ANK" evidence="2">
    <location>
        <begin position="158"/>
        <end position="190"/>
    </location>
</feature>
<proteinExistence type="predicted"/>
<evidence type="ECO:0000313" key="4">
    <source>
        <dbReference type="Proteomes" id="UP000187209"/>
    </source>
</evidence>
<dbReference type="PANTHER" id="PTHR24179">
    <property type="entry name" value="PROTEIN PHOSPHATASE 1 REGULATORY SUBUNIT 12"/>
    <property type="match status" value="1"/>
</dbReference>
<dbReference type="PANTHER" id="PTHR24179:SF27">
    <property type="entry name" value="PROTEIN PHOSPHATASE 1 REGULATORY SUBUNIT 12C"/>
    <property type="match status" value="1"/>
</dbReference>
<dbReference type="GO" id="GO:0004857">
    <property type="term" value="F:enzyme inhibitor activity"/>
    <property type="evidence" value="ECO:0007669"/>
    <property type="project" value="TreeGrafter"/>
</dbReference>
<organism evidence="3 4">
    <name type="scientific">Stentor coeruleus</name>
    <dbReference type="NCBI Taxonomy" id="5963"/>
    <lineage>
        <taxon>Eukaryota</taxon>
        <taxon>Sar</taxon>
        <taxon>Alveolata</taxon>
        <taxon>Ciliophora</taxon>
        <taxon>Postciliodesmatophora</taxon>
        <taxon>Heterotrichea</taxon>
        <taxon>Heterotrichida</taxon>
        <taxon>Stentoridae</taxon>
        <taxon>Stentor</taxon>
    </lineage>
</organism>
<dbReference type="PROSITE" id="PS50088">
    <property type="entry name" value="ANK_REPEAT"/>
    <property type="match status" value="2"/>
</dbReference>
<dbReference type="SMART" id="SM00248">
    <property type="entry name" value="ANK"/>
    <property type="match status" value="2"/>
</dbReference>
<keyword evidence="2" id="KW-0040">ANK repeat</keyword>
<comment type="caution">
    <text evidence="3">The sequence shown here is derived from an EMBL/GenBank/DDBJ whole genome shotgun (WGS) entry which is preliminary data.</text>
</comment>
<dbReference type="SUPFAM" id="SSF48403">
    <property type="entry name" value="Ankyrin repeat"/>
    <property type="match status" value="1"/>
</dbReference>